<reference evidence="3" key="1">
    <citation type="journal article" date="2013" name="Science">
        <title>The Amborella genome and the evolution of flowering plants.</title>
        <authorList>
            <consortium name="Amborella Genome Project"/>
        </authorList>
    </citation>
    <scope>NUCLEOTIDE SEQUENCE [LARGE SCALE GENOMIC DNA]</scope>
</reference>
<evidence type="ECO:0000313" key="2">
    <source>
        <dbReference type="EMBL" id="ERN02501.1"/>
    </source>
</evidence>
<dbReference type="Proteomes" id="UP000017836">
    <property type="component" value="Unassembled WGS sequence"/>
</dbReference>
<sequence>MHYPKAPGGSLEVWTDLDICMAWNTCLLPHGHNRRDGRAGRRLIPPFSIIFCLDHHPAEWQKLVMPHLLSGDEDGRILLSLKKKMRSFFDNLEVIFGWGEGGVVPPQEEELAPASNARPEGKTPRPLDFVKPKSAPPKEREDKSPNSPSTLSSLGPVVASRSVDSWPGWSSAPLLDPGRSSRGSASRIEVGVTSSTSTHVASLARSVASVLPTPKATQMVVGSSRVHPSGSPTA</sequence>
<accession>W1P4I6</accession>
<protein>
    <submittedName>
        <fullName evidence="2">Uncharacterized protein</fullName>
    </submittedName>
</protein>
<dbReference type="EMBL" id="KI394526">
    <property type="protein sequence ID" value="ERN02501.1"/>
    <property type="molecule type" value="Genomic_DNA"/>
</dbReference>
<dbReference type="Gramene" id="ERN02501">
    <property type="protein sequence ID" value="ERN02501"/>
    <property type="gene ID" value="AMTR_s00083p00020760"/>
</dbReference>
<name>W1P4I6_AMBTC</name>
<dbReference type="HOGENOM" id="CLU_1186414_0_0_1"/>
<evidence type="ECO:0000313" key="3">
    <source>
        <dbReference type="Proteomes" id="UP000017836"/>
    </source>
</evidence>
<gene>
    <name evidence="2" type="ORF">AMTR_s00083p00020760</name>
</gene>
<proteinExistence type="predicted"/>
<feature type="region of interest" description="Disordered" evidence="1">
    <location>
        <begin position="106"/>
        <end position="200"/>
    </location>
</feature>
<dbReference type="AlphaFoldDB" id="W1P4I6"/>
<organism evidence="2 3">
    <name type="scientific">Amborella trichopoda</name>
    <dbReference type="NCBI Taxonomy" id="13333"/>
    <lineage>
        <taxon>Eukaryota</taxon>
        <taxon>Viridiplantae</taxon>
        <taxon>Streptophyta</taxon>
        <taxon>Embryophyta</taxon>
        <taxon>Tracheophyta</taxon>
        <taxon>Spermatophyta</taxon>
        <taxon>Magnoliopsida</taxon>
        <taxon>Amborellales</taxon>
        <taxon>Amborellaceae</taxon>
        <taxon>Amborella</taxon>
    </lineage>
</organism>
<evidence type="ECO:0000256" key="1">
    <source>
        <dbReference type="SAM" id="MobiDB-lite"/>
    </source>
</evidence>
<keyword evidence="3" id="KW-1185">Reference proteome</keyword>
<feature type="compositionally biased region" description="Basic and acidic residues" evidence="1">
    <location>
        <begin position="119"/>
        <end position="144"/>
    </location>
</feature>